<dbReference type="AlphaFoldDB" id="A0A8T2X8B6"/>
<evidence type="ECO:0008006" key="4">
    <source>
        <dbReference type="Google" id="ProtNLM"/>
    </source>
</evidence>
<feature type="compositionally biased region" description="Basic and acidic residues" evidence="1">
    <location>
        <begin position="136"/>
        <end position="147"/>
    </location>
</feature>
<feature type="compositionally biased region" description="Basic and acidic residues" evidence="1">
    <location>
        <begin position="337"/>
        <end position="350"/>
    </location>
</feature>
<accession>A0A8T2X8B6</accession>
<evidence type="ECO:0000313" key="2">
    <source>
        <dbReference type="EMBL" id="KAH8489358.1"/>
    </source>
</evidence>
<feature type="region of interest" description="Disordered" evidence="1">
    <location>
        <begin position="249"/>
        <end position="283"/>
    </location>
</feature>
<dbReference type="PANTHER" id="PTHR33671">
    <property type="entry name" value="N-METHYLTRANSFERASE, PUTATIVE (DUF688)-RELATED"/>
    <property type="match status" value="1"/>
</dbReference>
<feature type="compositionally biased region" description="Basic and acidic residues" evidence="1">
    <location>
        <begin position="74"/>
        <end position="84"/>
    </location>
</feature>
<feature type="compositionally biased region" description="Polar residues" evidence="1">
    <location>
        <begin position="325"/>
        <end position="336"/>
    </location>
</feature>
<feature type="region of interest" description="Disordered" evidence="1">
    <location>
        <begin position="325"/>
        <end position="350"/>
    </location>
</feature>
<dbReference type="InterPro" id="IPR007789">
    <property type="entry name" value="DUF688"/>
</dbReference>
<gene>
    <name evidence="2" type="ORF">H0E87_024834</name>
</gene>
<dbReference type="EMBL" id="JACEGQ020000014">
    <property type="protein sequence ID" value="KAH8489358.1"/>
    <property type="molecule type" value="Genomic_DNA"/>
</dbReference>
<name>A0A8T2X8B6_POPDE</name>
<feature type="region of interest" description="Disordered" evidence="1">
    <location>
        <begin position="539"/>
        <end position="564"/>
    </location>
</feature>
<feature type="region of interest" description="Disordered" evidence="1">
    <location>
        <begin position="24"/>
        <end position="157"/>
    </location>
</feature>
<comment type="caution">
    <text evidence="2">The sequence shown here is derived from an EMBL/GenBank/DDBJ whole genome shotgun (WGS) entry which is preliminary data.</text>
</comment>
<keyword evidence="3" id="KW-1185">Reference proteome</keyword>
<feature type="compositionally biased region" description="Polar residues" evidence="1">
    <location>
        <begin position="126"/>
        <end position="135"/>
    </location>
</feature>
<dbReference type="Pfam" id="PF05097">
    <property type="entry name" value="DUF688"/>
    <property type="match status" value="1"/>
</dbReference>
<dbReference type="PANTHER" id="PTHR33671:SF2">
    <property type="entry name" value="N-METHYLTRANSFERASE, PUTATIVE (DUF688)-RELATED"/>
    <property type="match status" value="1"/>
</dbReference>
<sequence length="701" mass="77709">MLVKNLMEKKQLDFNQPLLSVRRFSSTASTKEAKIKRKTDDALSRIPPPPVYKSELKSGPLRNPGTVPFVWERSPGRPKDESKPQNRALQRPPIAPKLPPGRILKDQQQGSVKGSEGAKLADRSQTRNGHSSFQNETKEEISKEAIKDASSSGSESGEEAYADALDILSRSESFFLNCSISGVSGLDGPDLKPSGAFFTDQHGQDFMMARFLPAAKAMASETPQCFTRKQPVVRELPRQIVKATGVERHPLNRYSPKNIPNYAQADAVEDSEDEDYDDDRPEDPSLKLCGLLPQLCSQNSLCFMNPVLGMRKQVQLPISSVCTTKSGSSNAASRNVTAHEHQRNAMYEKRESIKIPCKTENKRLDESSACKGWHSKVASPTDSQFPQPVHEERRCTEIPDKCRNSGASDFIQCAKGSTIFRELLANESREWESVSAVSVAEKTLYIDSMHMVKPQNSNSSSSDARGLSECSKDDVEILVKNREIEETDDVNSSLLDSKHLSTVDEKKKLRPDSLESVDSCFLSLSDKSIHDVHMAVMDGSRQDEDNMQVSNTLTSPKVDKDGKIDLESRSDKKLGNLESSHVFIQDSNGEVAGNGRIGLESQQCRKLSNKESSIGCYTQLLLPPPLPKSPSESWLKRTLPILSARNSSSRSPLGMHLHSRVQASKTLSDDPKWETIVRTANIQHGHLRFSEVNHVTCLLPV</sequence>
<dbReference type="Proteomes" id="UP000807159">
    <property type="component" value="Chromosome 14"/>
</dbReference>
<reference evidence="2" key="1">
    <citation type="journal article" date="2021" name="J. Hered.">
        <title>Genome Assembly of Salicaceae Populus deltoides (Eastern Cottonwood) I-69 Based on Nanopore Sequencing and Hi-C Technologies.</title>
        <authorList>
            <person name="Bai S."/>
            <person name="Wu H."/>
            <person name="Zhang J."/>
            <person name="Pan Z."/>
            <person name="Zhao W."/>
            <person name="Li Z."/>
            <person name="Tong C."/>
        </authorList>
    </citation>
    <scope>NUCLEOTIDE SEQUENCE</scope>
    <source>
        <tissue evidence="2">Leaf</tissue>
    </source>
</reference>
<proteinExistence type="predicted"/>
<protein>
    <recommendedName>
        <fullName evidence="4">DUF688 domain-containing protein</fullName>
    </recommendedName>
</protein>
<feature type="compositionally biased region" description="Acidic residues" evidence="1">
    <location>
        <begin position="267"/>
        <end position="281"/>
    </location>
</feature>
<organism evidence="2 3">
    <name type="scientific">Populus deltoides</name>
    <name type="common">Eastern poplar</name>
    <name type="synonym">Eastern cottonwood</name>
    <dbReference type="NCBI Taxonomy" id="3696"/>
    <lineage>
        <taxon>Eukaryota</taxon>
        <taxon>Viridiplantae</taxon>
        <taxon>Streptophyta</taxon>
        <taxon>Embryophyta</taxon>
        <taxon>Tracheophyta</taxon>
        <taxon>Spermatophyta</taxon>
        <taxon>Magnoliopsida</taxon>
        <taxon>eudicotyledons</taxon>
        <taxon>Gunneridae</taxon>
        <taxon>Pentapetalae</taxon>
        <taxon>rosids</taxon>
        <taxon>fabids</taxon>
        <taxon>Malpighiales</taxon>
        <taxon>Salicaceae</taxon>
        <taxon>Saliceae</taxon>
        <taxon>Populus</taxon>
    </lineage>
</organism>
<evidence type="ECO:0000256" key="1">
    <source>
        <dbReference type="SAM" id="MobiDB-lite"/>
    </source>
</evidence>
<evidence type="ECO:0000313" key="3">
    <source>
        <dbReference type="Proteomes" id="UP000807159"/>
    </source>
</evidence>